<reference evidence="5 6" key="1">
    <citation type="submission" date="2019-09" db="EMBL/GenBank/DDBJ databases">
        <title>Phylogeny of genus Pseudoclavibacter and closely related genus.</title>
        <authorList>
            <person name="Li Y."/>
        </authorList>
    </citation>
    <scope>NUCLEOTIDE SEQUENCE [LARGE SCALE GENOMIC DNA]</scope>
    <source>
        <strain evidence="5 6">THG-MD12</strain>
    </source>
</reference>
<dbReference type="GO" id="GO:0043200">
    <property type="term" value="P:response to amino acid"/>
    <property type="evidence" value="ECO:0007669"/>
    <property type="project" value="TreeGrafter"/>
</dbReference>
<dbReference type="AlphaFoldDB" id="A0A7J5AZ87"/>
<protein>
    <submittedName>
        <fullName evidence="5">Lrp/AsnC family transcriptional regulator</fullName>
    </submittedName>
</protein>
<dbReference type="InterPro" id="IPR036390">
    <property type="entry name" value="WH_DNA-bd_sf"/>
</dbReference>
<dbReference type="GO" id="GO:0043565">
    <property type="term" value="F:sequence-specific DNA binding"/>
    <property type="evidence" value="ECO:0007669"/>
    <property type="project" value="InterPro"/>
</dbReference>
<dbReference type="Proteomes" id="UP000490386">
    <property type="component" value="Unassembled WGS sequence"/>
</dbReference>
<feature type="domain" description="HTH asnC-type" evidence="4">
    <location>
        <begin position="1"/>
        <end position="62"/>
    </location>
</feature>
<keyword evidence="6" id="KW-1185">Reference proteome</keyword>
<dbReference type="SUPFAM" id="SSF54909">
    <property type="entry name" value="Dimeric alpha+beta barrel"/>
    <property type="match status" value="1"/>
</dbReference>
<dbReference type="OrthoDB" id="166264at2"/>
<dbReference type="SUPFAM" id="SSF46785">
    <property type="entry name" value="Winged helix' DNA-binding domain"/>
    <property type="match status" value="1"/>
</dbReference>
<organism evidence="5 6">
    <name type="scientific">Pseudoclavibacter terrae</name>
    <dbReference type="NCBI Taxonomy" id="1530195"/>
    <lineage>
        <taxon>Bacteria</taxon>
        <taxon>Bacillati</taxon>
        <taxon>Actinomycetota</taxon>
        <taxon>Actinomycetes</taxon>
        <taxon>Micrococcales</taxon>
        <taxon>Microbacteriaceae</taxon>
        <taxon>Pseudoclavibacter</taxon>
    </lineage>
</organism>
<dbReference type="RefSeq" id="WP_104252441.1">
    <property type="nucleotide sequence ID" value="NZ_CANKVH010000005.1"/>
</dbReference>
<evidence type="ECO:0000256" key="1">
    <source>
        <dbReference type="ARBA" id="ARBA00023015"/>
    </source>
</evidence>
<dbReference type="Pfam" id="PF13412">
    <property type="entry name" value="HTH_24"/>
    <property type="match status" value="1"/>
</dbReference>
<dbReference type="InterPro" id="IPR000485">
    <property type="entry name" value="AsnC-type_HTH_dom"/>
</dbReference>
<evidence type="ECO:0000313" key="5">
    <source>
        <dbReference type="EMBL" id="KAB1636867.1"/>
    </source>
</evidence>
<dbReference type="Gene3D" id="1.10.10.10">
    <property type="entry name" value="Winged helix-like DNA-binding domain superfamily/Winged helix DNA-binding domain"/>
    <property type="match status" value="1"/>
</dbReference>
<dbReference type="InterPro" id="IPR019888">
    <property type="entry name" value="Tscrpt_reg_AsnC-like"/>
</dbReference>
<evidence type="ECO:0000313" key="6">
    <source>
        <dbReference type="Proteomes" id="UP000490386"/>
    </source>
</evidence>
<dbReference type="InterPro" id="IPR011991">
    <property type="entry name" value="ArsR-like_HTH"/>
</dbReference>
<dbReference type="InterPro" id="IPR036388">
    <property type="entry name" value="WH-like_DNA-bd_sf"/>
</dbReference>
<dbReference type="SMART" id="SM00344">
    <property type="entry name" value="HTH_ASNC"/>
    <property type="match status" value="1"/>
</dbReference>
<dbReference type="PROSITE" id="PS50956">
    <property type="entry name" value="HTH_ASNC_2"/>
    <property type="match status" value="1"/>
</dbReference>
<dbReference type="PANTHER" id="PTHR30154:SF34">
    <property type="entry name" value="TRANSCRIPTIONAL REGULATOR AZLB"/>
    <property type="match status" value="1"/>
</dbReference>
<dbReference type="PRINTS" id="PR00033">
    <property type="entry name" value="HTHASNC"/>
</dbReference>
<evidence type="ECO:0000259" key="4">
    <source>
        <dbReference type="PROSITE" id="PS50956"/>
    </source>
</evidence>
<dbReference type="CDD" id="cd00090">
    <property type="entry name" value="HTH_ARSR"/>
    <property type="match status" value="1"/>
</dbReference>
<comment type="caution">
    <text evidence="5">The sequence shown here is derived from an EMBL/GenBank/DDBJ whole genome shotgun (WGS) entry which is preliminary data.</text>
</comment>
<dbReference type="Gene3D" id="3.30.70.920">
    <property type="match status" value="1"/>
</dbReference>
<gene>
    <name evidence="5" type="ORF">F8O03_15010</name>
</gene>
<dbReference type="GO" id="GO:0005829">
    <property type="term" value="C:cytosol"/>
    <property type="evidence" value="ECO:0007669"/>
    <property type="project" value="TreeGrafter"/>
</dbReference>
<dbReference type="InterPro" id="IPR019885">
    <property type="entry name" value="Tscrpt_reg_HTH_AsnC-type_CS"/>
</dbReference>
<keyword evidence="2" id="KW-0238">DNA-binding</keyword>
<keyword evidence="3" id="KW-0804">Transcription</keyword>
<sequence>MDTIDRAILRELQANARLTNAELAQRVGLTPAPCLRRVRRLEEDGVLLGYHAEVNPDRVGRAFKVLIDVDLTSQAHSTVEAFESQAVELTEVTEARRMFGSPDYAIRVEVADLESFEKLLREKIWRLPGVHRVTSHFTMKVLKG</sequence>
<dbReference type="EMBL" id="WBJX01000005">
    <property type="protein sequence ID" value="KAB1636867.1"/>
    <property type="molecule type" value="Genomic_DNA"/>
</dbReference>
<keyword evidence="1" id="KW-0805">Transcription regulation</keyword>
<accession>A0A7J5AZ87</accession>
<name>A0A7J5AZ87_9MICO</name>
<evidence type="ECO:0000256" key="3">
    <source>
        <dbReference type="ARBA" id="ARBA00023163"/>
    </source>
</evidence>
<dbReference type="InterPro" id="IPR019887">
    <property type="entry name" value="Tscrpt_reg_AsnC/Lrp_C"/>
</dbReference>
<dbReference type="PANTHER" id="PTHR30154">
    <property type="entry name" value="LEUCINE-RESPONSIVE REGULATORY PROTEIN"/>
    <property type="match status" value="1"/>
</dbReference>
<dbReference type="PROSITE" id="PS00519">
    <property type="entry name" value="HTH_ASNC_1"/>
    <property type="match status" value="1"/>
</dbReference>
<dbReference type="InterPro" id="IPR011008">
    <property type="entry name" value="Dimeric_a/b-barrel"/>
</dbReference>
<dbReference type="Pfam" id="PF01037">
    <property type="entry name" value="AsnC_trans_reg"/>
    <property type="match status" value="1"/>
</dbReference>
<evidence type="ECO:0000256" key="2">
    <source>
        <dbReference type="ARBA" id="ARBA00023125"/>
    </source>
</evidence>
<proteinExistence type="predicted"/>